<evidence type="ECO:0000259" key="2">
    <source>
        <dbReference type="Pfam" id="PF12680"/>
    </source>
</evidence>
<accession>A0A0C1L3K4</accession>
<dbReference type="Gene3D" id="3.10.450.50">
    <property type="match status" value="1"/>
</dbReference>
<dbReference type="InterPro" id="IPR032710">
    <property type="entry name" value="NTF2-like_dom_sf"/>
</dbReference>
<feature type="signal peptide" evidence="1">
    <location>
        <begin position="1"/>
        <end position="19"/>
    </location>
</feature>
<gene>
    <name evidence="3" type="ORF">OI18_10840</name>
</gene>
<evidence type="ECO:0000256" key="1">
    <source>
        <dbReference type="SAM" id="SignalP"/>
    </source>
</evidence>
<evidence type="ECO:0000313" key="3">
    <source>
        <dbReference type="EMBL" id="KIC94592.1"/>
    </source>
</evidence>
<sequence>MKKLFVWMLCISIAFSCNTAATKDETSGTGDTTSTASGTSGRFRKIEVADEKYIEIGRAGLAALTSGDIDSWMSQYADNAVYQWNSGDSINGKAAIAGYWKKRRSEVIDSVAFSNMIWLPARVLESQANEEPGVWLLGWYTVNVKYKSGNNMTQSIHTVMHFDANDKIDRVVQYLDRAPINAAVSSKPGK</sequence>
<dbReference type="EMBL" id="JSVC01000011">
    <property type="protein sequence ID" value="KIC94592.1"/>
    <property type="molecule type" value="Genomic_DNA"/>
</dbReference>
<evidence type="ECO:0000313" key="4">
    <source>
        <dbReference type="Proteomes" id="UP000031408"/>
    </source>
</evidence>
<feature type="chain" id="PRO_5002148781" description="SnoaL-like domain-containing protein" evidence="1">
    <location>
        <begin position="20"/>
        <end position="190"/>
    </location>
</feature>
<keyword evidence="1" id="KW-0732">Signal</keyword>
<reference evidence="3 4" key="1">
    <citation type="submission" date="2014-11" db="EMBL/GenBank/DDBJ databases">
        <title>Genome sequence of Flavihumibacter solisilvae 3-3.</title>
        <authorList>
            <person name="Zhou G."/>
            <person name="Li M."/>
            <person name="Wang G."/>
        </authorList>
    </citation>
    <scope>NUCLEOTIDE SEQUENCE [LARGE SCALE GENOMIC DNA]</scope>
    <source>
        <strain evidence="3 4">3-3</strain>
    </source>
</reference>
<dbReference type="AlphaFoldDB" id="A0A0C1L3K4"/>
<keyword evidence="4" id="KW-1185">Reference proteome</keyword>
<comment type="caution">
    <text evidence="3">The sequence shown here is derived from an EMBL/GenBank/DDBJ whole genome shotgun (WGS) entry which is preliminary data.</text>
</comment>
<dbReference type="PROSITE" id="PS51257">
    <property type="entry name" value="PROKAR_LIPOPROTEIN"/>
    <property type="match status" value="1"/>
</dbReference>
<dbReference type="RefSeq" id="WP_039139807.1">
    <property type="nucleotide sequence ID" value="NZ_JSVC01000011.1"/>
</dbReference>
<proteinExistence type="predicted"/>
<dbReference type="Pfam" id="PF12680">
    <property type="entry name" value="SnoaL_2"/>
    <property type="match status" value="1"/>
</dbReference>
<dbReference type="SUPFAM" id="SSF54427">
    <property type="entry name" value="NTF2-like"/>
    <property type="match status" value="1"/>
</dbReference>
<dbReference type="STRING" id="1349421.OI18_10840"/>
<protein>
    <recommendedName>
        <fullName evidence="2">SnoaL-like domain-containing protein</fullName>
    </recommendedName>
</protein>
<dbReference type="InterPro" id="IPR037401">
    <property type="entry name" value="SnoaL-like"/>
</dbReference>
<dbReference type="Proteomes" id="UP000031408">
    <property type="component" value="Unassembled WGS sequence"/>
</dbReference>
<organism evidence="3 4">
    <name type="scientific">Flavihumibacter solisilvae</name>
    <dbReference type="NCBI Taxonomy" id="1349421"/>
    <lineage>
        <taxon>Bacteria</taxon>
        <taxon>Pseudomonadati</taxon>
        <taxon>Bacteroidota</taxon>
        <taxon>Chitinophagia</taxon>
        <taxon>Chitinophagales</taxon>
        <taxon>Chitinophagaceae</taxon>
        <taxon>Flavihumibacter</taxon>
    </lineage>
</organism>
<dbReference type="OrthoDB" id="662856at2"/>
<name>A0A0C1L3K4_9BACT</name>
<feature type="domain" description="SnoaL-like" evidence="2">
    <location>
        <begin position="61"/>
        <end position="169"/>
    </location>
</feature>